<dbReference type="KEGG" id="vrm:44547418_01851"/>
<sequence>MLDTNYKKPFVIAVIISSLWTFAFGLSLQQMGGTGFGGDIMTEITFDVDSDGESFGTETGKVELHHADPAATDAAKGNTDNDKSAQEEKHTETVEPKQTAVNNLYSTPDVNTPKHMEWGYVRNTDSVNQSDEPVAEMQDGLTKSKEGESEQKSFGSFSRNKKNPNSGIYDGTNGNNLPDQESDLSFMSPVALGLLSRGLQEELKPTSERNATSFLKRVQEQARQSHLQGAVAVKVHFGESGEVVGTRIIDDKVAPAIKDEALRIVKHSGTIENNLGHPTTLTIPVVLGE</sequence>
<keyword evidence="3" id="KW-1185">Reference proteome</keyword>
<proteinExistence type="predicted"/>
<feature type="compositionally biased region" description="Polar residues" evidence="1">
    <location>
        <begin position="152"/>
        <end position="183"/>
    </location>
</feature>
<dbReference type="Gene3D" id="3.30.1150.10">
    <property type="match status" value="1"/>
</dbReference>
<gene>
    <name evidence="2" type="ORF">SAMEA44547418_01851</name>
</gene>
<accession>A0A239ZX85</accession>
<evidence type="ECO:0000313" key="3">
    <source>
        <dbReference type="Proteomes" id="UP000214973"/>
    </source>
</evidence>
<evidence type="ECO:0000313" key="2">
    <source>
        <dbReference type="EMBL" id="SNV75842.1"/>
    </source>
</evidence>
<name>A0A239ZX85_9FIRM</name>
<dbReference type="Proteomes" id="UP000214973">
    <property type="component" value="Chromosome 1"/>
</dbReference>
<evidence type="ECO:0000256" key="1">
    <source>
        <dbReference type="SAM" id="MobiDB-lite"/>
    </source>
</evidence>
<organism evidence="2 3">
    <name type="scientific">Veillonella rodentium</name>
    <dbReference type="NCBI Taxonomy" id="248315"/>
    <lineage>
        <taxon>Bacteria</taxon>
        <taxon>Bacillati</taxon>
        <taxon>Bacillota</taxon>
        <taxon>Negativicutes</taxon>
        <taxon>Veillonellales</taxon>
        <taxon>Veillonellaceae</taxon>
        <taxon>Veillonella</taxon>
    </lineage>
</organism>
<dbReference type="EMBL" id="LT906470">
    <property type="protein sequence ID" value="SNV75842.1"/>
    <property type="molecule type" value="Genomic_DNA"/>
</dbReference>
<evidence type="ECO:0008006" key="4">
    <source>
        <dbReference type="Google" id="ProtNLM"/>
    </source>
</evidence>
<reference evidence="2 3" key="1">
    <citation type="submission" date="2017-06" db="EMBL/GenBank/DDBJ databases">
        <authorList>
            <consortium name="Pathogen Informatics"/>
        </authorList>
    </citation>
    <scope>NUCLEOTIDE SEQUENCE [LARGE SCALE GENOMIC DNA]</scope>
    <source>
        <strain evidence="2 3">NCTC12018</strain>
    </source>
</reference>
<dbReference type="AlphaFoldDB" id="A0A239ZX85"/>
<feature type="region of interest" description="Disordered" evidence="1">
    <location>
        <begin position="51"/>
        <end position="183"/>
    </location>
</feature>
<feature type="compositionally biased region" description="Polar residues" evidence="1">
    <location>
        <begin position="99"/>
        <end position="110"/>
    </location>
</feature>
<feature type="compositionally biased region" description="Basic and acidic residues" evidence="1">
    <location>
        <begin position="79"/>
        <end position="95"/>
    </location>
</feature>
<dbReference type="RefSeq" id="WP_095066621.1">
    <property type="nucleotide sequence ID" value="NZ_LT906470.1"/>
</dbReference>
<protein>
    <recommendedName>
        <fullName evidence="4">Gram-negative bacterial tonB protein</fullName>
    </recommendedName>
</protein>
<feature type="compositionally biased region" description="Basic and acidic residues" evidence="1">
    <location>
        <begin position="142"/>
        <end position="151"/>
    </location>
</feature>